<sequence>MNNPRNKPNPTTRVAAIIVVAVLIALATLVYNALKSKREYDAEKASAPASGASIGAASSAAPGPGASQ</sequence>
<keyword evidence="2" id="KW-0472">Membrane</keyword>
<evidence type="ECO:0000256" key="2">
    <source>
        <dbReference type="SAM" id="Phobius"/>
    </source>
</evidence>
<accession>A0A2T3XL23</accession>
<feature type="transmembrane region" description="Helical" evidence="2">
    <location>
        <begin position="12"/>
        <end position="34"/>
    </location>
</feature>
<reference evidence="3 4" key="1">
    <citation type="submission" date="2018-03" db="EMBL/GenBank/DDBJ databases">
        <title>Whole genome analyses suggest that Burkholderia sensu lato contains two further novel genera in the rhizoxinica-symbiotica group Mycetohabitans gen. nov., and Trinickia gen. nov.: implications for the evolution of diazotrophy and nodulation in the Burkholderiaceae.</title>
        <authorList>
            <person name="Estrada De Los Santos P."/>
            <person name="Palmer M."/>
            <person name="Chavez-Ramirez B."/>
            <person name="Steenkamp E.T."/>
            <person name="Hirsch A.M."/>
            <person name="Manyaka P."/>
            <person name="Maluk M."/>
            <person name="Lafos M."/>
            <person name="Crook M."/>
            <person name="Gross E."/>
            <person name="Simon M.F."/>
            <person name="Bueno Dos Reis Junior F."/>
            <person name="Poole P.S."/>
            <person name="Venter S.N."/>
            <person name="James E.K."/>
        </authorList>
    </citation>
    <scope>NUCLEOTIDE SEQUENCE [LARGE SCALE GENOMIC DNA]</scope>
    <source>
        <strain evidence="3 4">JPY-366</strain>
    </source>
</reference>
<evidence type="ECO:0000256" key="1">
    <source>
        <dbReference type="SAM" id="MobiDB-lite"/>
    </source>
</evidence>
<name>A0A2T3XL23_9BURK</name>
<evidence type="ECO:0000313" key="3">
    <source>
        <dbReference type="EMBL" id="PTB17224.1"/>
    </source>
</evidence>
<dbReference type="EMBL" id="PYUC01000022">
    <property type="protein sequence ID" value="PTB17224.1"/>
    <property type="molecule type" value="Genomic_DNA"/>
</dbReference>
<proteinExistence type="predicted"/>
<gene>
    <name evidence="3" type="ORF">C9I57_29500</name>
</gene>
<evidence type="ECO:0000313" key="4">
    <source>
        <dbReference type="Proteomes" id="UP000240638"/>
    </source>
</evidence>
<keyword evidence="2" id="KW-0812">Transmembrane</keyword>
<dbReference type="Proteomes" id="UP000240638">
    <property type="component" value="Unassembled WGS sequence"/>
</dbReference>
<dbReference type="AlphaFoldDB" id="A0A2T3XL23"/>
<feature type="region of interest" description="Disordered" evidence="1">
    <location>
        <begin position="45"/>
        <end position="68"/>
    </location>
</feature>
<comment type="caution">
    <text evidence="3">The sequence shown here is derived from an EMBL/GenBank/DDBJ whole genome shotgun (WGS) entry which is preliminary data.</text>
</comment>
<keyword evidence="2" id="KW-1133">Transmembrane helix</keyword>
<organism evidence="3 4">
    <name type="scientific">Trinickia symbiotica</name>
    <dbReference type="NCBI Taxonomy" id="863227"/>
    <lineage>
        <taxon>Bacteria</taxon>
        <taxon>Pseudomonadati</taxon>
        <taxon>Pseudomonadota</taxon>
        <taxon>Betaproteobacteria</taxon>
        <taxon>Burkholderiales</taxon>
        <taxon>Burkholderiaceae</taxon>
        <taxon>Trinickia</taxon>
    </lineage>
</organism>
<dbReference type="RefSeq" id="WP_107154079.1">
    <property type="nucleotide sequence ID" value="NZ_PYUC01000022.1"/>
</dbReference>
<protein>
    <submittedName>
        <fullName evidence="3">Uncharacterized protein</fullName>
    </submittedName>
</protein>